<dbReference type="InterPro" id="IPR003593">
    <property type="entry name" value="AAA+_ATPase"/>
</dbReference>
<dbReference type="InterPro" id="IPR003439">
    <property type="entry name" value="ABC_transporter-like_ATP-bd"/>
</dbReference>
<dbReference type="SUPFAM" id="SSF52540">
    <property type="entry name" value="P-loop containing nucleoside triphosphate hydrolases"/>
    <property type="match status" value="1"/>
</dbReference>
<dbReference type="PANTHER" id="PTHR24220:SF685">
    <property type="entry name" value="ABC TRANSPORTER RELATED"/>
    <property type="match status" value="1"/>
</dbReference>
<dbReference type="GO" id="GO:0005524">
    <property type="term" value="F:ATP binding"/>
    <property type="evidence" value="ECO:0007669"/>
    <property type="project" value="UniProtKB-KW"/>
</dbReference>
<dbReference type="Gene3D" id="3.40.50.300">
    <property type="entry name" value="P-loop containing nucleotide triphosphate hydrolases"/>
    <property type="match status" value="1"/>
</dbReference>
<dbReference type="GO" id="GO:0005886">
    <property type="term" value="C:plasma membrane"/>
    <property type="evidence" value="ECO:0007669"/>
    <property type="project" value="TreeGrafter"/>
</dbReference>
<sequence length="238" mass="26774">MRADRLVLEASGLCKAYREGEKAHLVLQDVSLSLREGELALLLGRSGAGKSTLLNVLSGLDRPDAGVVRVGQITLTALSEQERTRFRRQHLGFIFQAYNLIPTLTVEENVRLPLELLGRTDAAAQQRVQLLLREVGLAERARSFPDRLSGGEQQRVAIARALVHNPMLIFADEPTGNLDDQTAKQVMALLVRLVRQERRTLLVATHDQAFLPLADRIWELREGRLIELMPERLHIFRP</sequence>
<dbReference type="InterPro" id="IPR027417">
    <property type="entry name" value="P-loop_NTPase"/>
</dbReference>
<keyword evidence="3 6" id="KW-0067">ATP-binding</keyword>
<feature type="domain" description="ABC transporter" evidence="5">
    <location>
        <begin position="8"/>
        <end position="237"/>
    </location>
</feature>
<dbReference type="EMBL" id="DSGB01000001">
    <property type="protein sequence ID" value="HER94919.1"/>
    <property type="molecule type" value="Genomic_DNA"/>
</dbReference>
<name>A0A7V2AYD5_RHOMR</name>
<dbReference type="FunFam" id="3.40.50.300:FF:000032">
    <property type="entry name" value="Export ABC transporter ATP-binding protein"/>
    <property type="match status" value="1"/>
</dbReference>
<dbReference type="InterPro" id="IPR017871">
    <property type="entry name" value="ABC_transporter-like_CS"/>
</dbReference>
<evidence type="ECO:0000256" key="3">
    <source>
        <dbReference type="ARBA" id="ARBA00022840"/>
    </source>
</evidence>
<comment type="caution">
    <text evidence="6">The sequence shown here is derived from an EMBL/GenBank/DDBJ whole genome shotgun (WGS) entry which is preliminary data.</text>
</comment>
<proteinExistence type="inferred from homology"/>
<dbReference type="GO" id="GO:0016887">
    <property type="term" value="F:ATP hydrolysis activity"/>
    <property type="evidence" value="ECO:0007669"/>
    <property type="project" value="InterPro"/>
</dbReference>
<dbReference type="CDD" id="cd03255">
    <property type="entry name" value="ABC_MJ0796_LolCDE_FtsE"/>
    <property type="match status" value="1"/>
</dbReference>
<evidence type="ECO:0000259" key="5">
    <source>
        <dbReference type="PROSITE" id="PS50893"/>
    </source>
</evidence>
<keyword evidence="1" id="KW-0813">Transport</keyword>
<dbReference type="PROSITE" id="PS00211">
    <property type="entry name" value="ABC_TRANSPORTER_1"/>
    <property type="match status" value="1"/>
</dbReference>
<comment type="similarity">
    <text evidence="4">Belongs to the ABC transporter superfamily. Macrolide exporter (TC 3.A.1.122) family.</text>
</comment>
<dbReference type="Pfam" id="PF00005">
    <property type="entry name" value="ABC_tran"/>
    <property type="match status" value="1"/>
</dbReference>
<protein>
    <submittedName>
        <fullName evidence="6">ABC transporter ATP-binding protein</fullName>
    </submittedName>
</protein>
<reference evidence="6" key="1">
    <citation type="journal article" date="2020" name="mSystems">
        <title>Genome- and Community-Level Interaction Insights into Carbon Utilization and Element Cycling Functions of Hydrothermarchaeota in Hydrothermal Sediment.</title>
        <authorList>
            <person name="Zhou Z."/>
            <person name="Liu Y."/>
            <person name="Xu W."/>
            <person name="Pan J."/>
            <person name="Luo Z.H."/>
            <person name="Li M."/>
        </authorList>
    </citation>
    <scope>NUCLEOTIDE SEQUENCE [LARGE SCALE GENOMIC DNA]</scope>
    <source>
        <strain evidence="6">SpSt-143</strain>
    </source>
</reference>
<dbReference type="GO" id="GO:0098796">
    <property type="term" value="C:membrane protein complex"/>
    <property type="evidence" value="ECO:0007669"/>
    <property type="project" value="UniProtKB-ARBA"/>
</dbReference>
<dbReference type="GO" id="GO:0022857">
    <property type="term" value="F:transmembrane transporter activity"/>
    <property type="evidence" value="ECO:0007669"/>
    <property type="project" value="TreeGrafter"/>
</dbReference>
<evidence type="ECO:0000256" key="2">
    <source>
        <dbReference type="ARBA" id="ARBA00022741"/>
    </source>
</evidence>
<evidence type="ECO:0000313" key="6">
    <source>
        <dbReference type="EMBL" id="HER94919.1"/>
    </source>
</evidence>
<gene>
    <name evidence="6" type="ORF">ENO59_00135</name>
</gene>
<dbReference type="PROSITE" id="PS50893">
    <property type="entry name" value="ABC_TRANSPORTER_2"/>
    <property type="match status" value="1"/>
</dbReference>
<dbReference type="AlphaFoldDB" id="A0A7V2AYD5"/>
<dbReference type="InterPro" id="IPR017911">
    <property type="entry name" value="MacB-like_ATP-bd"/>
</dbReference>
<evidence type="ECO:0000256" key="1">
    <source>
        <dbReference type="ARBA" id="ARBA00022448"/>
    </source>
</evidence>
<dbReference type="PANTHER" id="PTHR24220">
    <property type="entry name" value="IMPORT ATP-BINDING PROTEIN"/>
    <property type="match status" value="1"/>
</dbReference>
<dbReference type="InterPro" id="IPR015854">
    <property type="entry name" value="ABC_transpr_LolD-like"/>
</dbReference>
<accession>A0A7V2AYD5</accession>
<organism evidence="6">
    <name type="scientific">Rhodothermus marinus</name>
    <name type="common">Rhodothermus obamensis</name>
    <dbReference type="NCBI Taxonomy" id="29549"/>
    <lineage>
        <taxon>Bacteria</taxon>
        <taxon>Pseudomonadati</taxon>
        <taxon>Rhodothermota</taxon>
        <taxon>Rhodothermia</taxon>
        <taxon>Rhodothermales</taxon>
        <taxon>Rhodothermaceae</taxon>
        <taxon>Rhodothermus</taxon>
    </lineage>
</organism>
<keyword evidence="2" id="KW-0547">Nucleotide-binding</keyword>
<evidence type="ECO:0000256" key="4">
    <source>
        <dbReference type="ARBA" id="ARBA00038388"/>
    </source>
</evidence>
<dbReference type="SMART" id="SM00382">
    <property type="entry name" value="AAA"/>
    <property type="match status" value="1"/>
</dbReference>